<reference evidence="1 2" key="1">
    <citation type="journal article" date="2023" name="IMA Fungus">
        <title>Comparative genomic study of the Penicillium genus elucidates a diverse pangenome and 15 lateral gene transfer events.</title>
        <authorList>
            <person name="Petersen C."/>
            <person name="Sorensen T."/>
            <person name="Nielsen M.R."/>
            <person name="Sondergaard T.E."/>
            <person name="Sorensen J.L."/>
            <person name="Fitzpatrick D.A."/>
            <person name="Frisvad J.C."/>
            <person name="Nielsen K.L."/>
        </authorList>
    </citation>
    <scope>NUCLEOTIDE SEQUENCE [LARGE SCALE GENOMIC DNA]</scope>
    <source>
        <strain evidence="1 2">IBT 35679</strain>
    </source>
</reference>
<organism evidence="1 2">
    <name type="scientific">Penicillium frequentans</name>
    <dbReference type="NCBI Taxonomy" id="3151616"/>
    <lineage>
        <taxon>Eukaryota</taxon>
        <taxon>Fungi</taxon>
        <taxon>Dikarya</taxon>
        <taxon>Ascomycota</taxon>
        <taxon>Pezizomycotina</taxon>
        <taxon>Eurotiomycetes</taxon>
        <taxon>Eurotiomycetidae</taxon>
        <taxon>Eurotiales</taxon>
        <taxon>Aspergillaceae</taxon>
        <taxon>Penicillium</taxon>
    </lineage>
</organism>
<dbReference type="InterPro" id="IPR035994">
    <property type="entry name" value="Nucleoside_phosphorylase_sf"/>
</dbReference>
<protein>
    <recommendedName>
        <fullName evidence="3">Nucleoside phosphorylase domain-containing protein</fullName>
    </recommendedName>
</protein>
<proteinExistence type="predicted"/>
<evidence type="ECO:0000313" key="2">
    <source>
        <dbReference type="Proteomes" id="UP001220324"/>
    </source>
</evidence>
<dbReference type="AlphaFoldDB" id="A0AAD6D5R5"/>
<gene>
    <name evidence="1" type="ORF">N7494_002481</name>
</gene>
<dbReference type="GO" id="GO:0003824">
    <property type="term" value="F:catalytic activity"/>
    <property type="evidence" value="ECO:0007669"/>
    <property type="project" value="InterPro"/>
</dbReference>
<sequence length="379" mass="41187">MFKPSDYTVGWVCALKTEYVAAIASLDEKHDRPTELPSANQNDYTLGKIKNHNVVISVLPMGQYGLSSATQVAVSMMHAFPNIRVALMVGIGGGAPSPKHDIRLGDIVVGTPSNGRGGILQYDFGKIIQGQDFKQTGFHNQAPNLLRSAVSGLAAEYQIDGNRIEDDIANVLATKPRLKKNYSRPDPTTDRLYKSDFLHPVEDESPCAIVCGEDVSSLVSRPPRSEWDDNPAIHYGLIASANSLMKDAKARDEFAKQNDVLCFEMEAAGLVNHFPCLVIRGICDYSDTHKNKEWQGYAAMTAAAYAKDLLYRIVPQVVVQQETVANVVKEGDIYNTNITNLLKEGDGHNHITFGGNNSGFQVGMNNGSISGTSIGRTGA</sequence>
<dbReference type="InterPro" id="IPR053137">
    <property type="entry name" value="NLR-like"/>
</dbReference>
<dbReference type="Proteomes" id="UP001220324">
    <property type="component" value="Unassembled WGS sequence"/>
</dbReference>
<dbReference type="Gene3D" id="3.40.50.1580">
    <property type="entry name" value="Nucleoside phosphorylase domain"/>
    <property type="match status" value="1"/>
</dbReference>
<dbReference type="PANTHER" id="PTHR46082">
    <property type="entry name" value="ATP/GTP-BINDING PROTEIN-RELATED"/>
    <property type="match status" value="1"/>
</dbReference>
<name>A0AAD6D5R5_9EURO</name>
<comment type="caution">
    <text evidence="1">The sequence shown here is derived from an EMBL/GenBank/DDBJ whole genome shotgun (WGS) entry which is preliminary data.</text>
</comment>
<evidence type="ECO:0008006" key="3">
    <source>
        <dbReference type="Google" id="ProtNLM"/>
    </source>
</evidence>
<dbReference type="PANTHER" id="PTHR46082:SF11">
    <property type="entry name" value="AAA+ ATPASE DOMAIN-CONTAINING PROTEIN-RELATED"/>
    <property type="match status" value="1"/>
</dbReference>
<dbReference type="EMBL" id="JAQIZZ010000002">
    <property type="protein sequence ID" value="KAJ5553103.1"/>
    <property type="molecule type" value="Genomic_DNA"/>
</dbReference>
<accession>A0AAD6D5R5</accession>
<dbReference type="GO" id="GO:0009116">
    <property type="term" value="P:nucleoside metabolic process"/>
    <property type="evidence" value="ECO:0007669"/>
    <property type="project" value="InterPro"/>
</dbReference>
<evidence type="ECO:0000313" key="1">
    <source>
        <dbReference type="EMBL" id="KAJ5553103.1"/>
    </source>
</evidence>
<keyword evidence="2" id="KW-1185">Reference proteome</keyword>
<dbReference type="SUPFAM" id="SSF53167">
    <property type="entry name" value="Purine and uridine phosphorylases"/>
    <property type="match status" value="1"/>
</dbReference>